<dbReference type="GO" id="GO:0006400">
    <property type="term" value="P:tRNA modification"/>
    <property type="evidence" value="ECO:0007669"/>
    <property type="project" value="TreeGrafter"/>
</dbReference>
<evidence type="ECO:0000259" key="4">
    <source>
        <dbReference type="Pfam" id="PF01509"/>
    </source>
</evidence>
<evidence type="ECO:0000256" key="1">
    <source>
        <dbReference type="ARBA" id="ARBA00012787"/>
    </source>
</evidence>
<dbReference type="PANTHER" id="PTHR13767:SF2">
    <property type="entry name" value="PSEUDOURIDYLATE SYNTHASE TRUB1"/>
    <property type="match status" value="1"/>
</dbReference>
<dbReference type="InterPro" id="IPR020103">
    <property type="entry name" value="PsdUridine_synth_cat_dom_sf"/>
</dbReference>
<evidence type="ECO:0000313" key="5">
    <source>
        <dbReference type="EMBL" id="SVA18384.1"/>
    </source>
</evidence>
<dbReference type="GO" id="GO:0160148">
    <property type="term" value="F:tRNA pseudouridine(55) synthase activity"/>
    <property type="evidence" value="ECO:0007669"/>
    <property type="project" value="UniProtKB-EC"/>
</dbReference>
<dbReference type="EC" id="5.4.99.25" evidence="1"/>
<accession>A0A381TRD4</accession>
<dbReference type="InterPro" id="IPR014780">
    <property type="entry name" value="tRNA_psdUridine_synth_TruB"/>
</dbReference>
<reference evidence="5" key="1">
    <citation type="submission" date="2018-05" db="EMBL/GenBank/DDBJ databases">
        <authorList>
            <person name="Lanie J.A."/>
            <person name="Ng W.-L."/>
            <person name="Kazmierczak K.M."/>
            <person name="Andrzejewski T.M."/>
            <person name="Davidsen T.M."/>
            <person name="Wayne K.J."/>
            <person name="Tettelin H."/>
            <person name="Glass J.I."/>
            <person name="Rusch D."/>
            <person name="Podicherti R."/>
            <person name="Tsui H.-C.T."/>
            <person name="Winkler M.E."/>
        </authorList>
    </citation>
    <scope>NUCLEOTIDE SEQUENCE</scope>
</reference>
<organism evidence="5">
    <name type="scientific">marine metagenome</name>
    <dbReference type="NCBI Taxonomy" id="408172"/>
    <lineage>
        <taxon>unclassified sequences</taxon>
        <taxon>metagenomes</taxon>
        <taxon>ecological metagenomes</taxon>
    </lineage>
</organism>
<evidence type="ECO:0000256" key="3">
    <source>
        <dbReference type="ARBA" id="ARBA00023235"/>
    </source>
</evidence>
<sequence>MGTGPDTKKLSNIASSNKTYVADLTLGIETDTLDCDGNIVSKNKTPELSQKLVKDVLSKFKGVNKQIPPMYSAKKVNGIRLYKLARQNKTVERDPVDINILDIQLIKFKSSIITFKVKCSKGTYVRVLGADIAKKLGTVGHLSSLSRTSIGLYNIDDSKSIEEISAL</sequence>
<gene>
    <name evidence="5" type="ORF">METZ01_LOCUS71238</name>
</gene>
<keyword evidence="2" id="KW-0819">tRNA processing</keyword>
<keyword evidence="3" id="KW-0413">Isomerase</keyword>
<proteinExistence type="predicted"/>
<dbReference type="Pfam" id="PF01509">
    <property type="entry name" value="TruB_N"/>
    <property type="match status" value="1"/>
</dbReference>
<name>A0A381TRD4_9ZZZZ</name>
<dbReference type="AlphaFoldDB" id="A0A381TRD4"/>
<dbReference type="InterPro" id="IPR002501">
    <property type="entry name" value="PsdUridine_synth_N"/>
</dbReference>
<feature type="domain" description="Pseudouridine synthase II N-terminal" evidence="4">
    <location>
        <begin position="3"/>
        <end position="125"/>
    </location>
</feature>
<protein>
    <recommendedName>
        <fullName evidence="1">tRNA pseudouridine(55) synthase</fullName>
        <ecNumber evidence="1">5.4.99.25</ecNumber>
    </recommendedName>
</protein>
<dbReference type="GO" id="GO:0003723">
    <property type="term" value="F:RNA binding"/>
    <property type="evidence" value="ECO:0007669"/>
    <property type="project" value="InterPro"/>
</dbReference>
<dbReference type="SUPFAM" id="SSF55120">
    <property type="entry name" value="Pseudouridine synthase"/>
    <property type="match status" value="1"/>
</dbReference>
<dbReference type="EMBL" id="UINC01005005">
    <property type="protein sequence ID" value="SVA18384.1"/>
    <property type="molecule type" value="Genomic_DNA"/>
</dbReference>
<dbReference type="GO" id="GO:1990481">
    <property type="term" value="P:mRNA pseudouridine synthesis"/>
    <property type="evidence" value="ECO:0007669"/>
    <property type="project" value="TreeGrafter"/>
</dbReference>
<evidence type="ECO:0000256" key="2">
    <source>
        <dbReference type="ARBA" id="ARBA00022694"/>
    </source>
</evidence>
<dbReference type="NCBIfam" id="TIGR00431">
    <property type="entry name" value="TruB"/>
    <property type="match status" value="1"/>
</dbReference>
<dbReference type="PANTHER" id="PTHR13767">
    <property type="entry name" value="TRNA-PSEUDOURIDINE SYNTHASE"/>
    <property type="match status" value="1"/>
</dbReference>
<dbReference type="Gene3D" id="3.30.2350.10">
    <property type="entry name" value="Pseudouridine synthase"/>
    <property type="match status" value="1"/>
</dbReference>